<dbReference type="HAMAP" id="MF_01477">
    <property type="entry name" value="Iojap_RsfS"/>
    <property type="match status" value="1"/>
</dbReference>
<comment type="similarity">
    <text evidence="1 2">Belongs to the Iojap/RsfS family.</text>
</comment>
<name>A0A133XUH8_9LACT</name>
<dbReference type="PATRIC" id="fig|87541.4.peg.1337"/>
<dbReference type="Gene3D" id="3.30.460.10">
    <property type="entry name" value="Beta Polymerase, domain 2"/>
    <property type="match status" value="1"/>
</dbReference>
<dbReference type="GO" id="GO:0042256">
    <property type="term" value="P:cytosolic ribosome assembly"/>
    <property type="evidence" value="ECO:0007669"/>
    <property type="project" value="UniProtKB-UniRule"/>
</dbReference>
<dbReference type="GO" id="GO:0043023">
    <property type="term" value="F:ribosomal large subunit binding"/>
    <property type="evidence" value="ECO:0007669"/>
    <property type="project" value="TreeGrafter"/>
</dbReference>
<comment type="subcellular location">
    <subcellularLocation>
        <location evidence="2">Cytoplasm</location>
    </subcellularLocation>
</comment>
<accession>A0A133XUH8</accession>
<sequence>MIKERKYGMNQQNSQELMKCIVRAADDRLGQDILALDVQNLTPLADYFVLVTAKNDRQLQAIVESIEEAMEGAGYTIKSKEGQAGTRWYLLDCTDVVVHVFTKDEREHYHLEKLWSDAPIVNLEGILSDEA</sequence>
<dbReference type="InterPro" id="IPR004394">
    <property type="entry name" value="Iojap/RsfS/C7orf30"/>
</dbReference>
<dbReference type="GO" id="GO:0090071">
    <property type="term" value="P:negative regulation of ribosome biogenesis"/>
    <property type="evidence" value="ECO:0007669"/>
    <property type="project" value="UniProtKB-UniRule"/>
</dbReference>
<gene>
    <name evidence="2" type="primary">rsfS</name>
    <name evidence="3" type="ORF">HMPREF3187_01353</name>
</gene>
<dbReference type="NCBIfam" id="TIGR00090">
    <property type="entry name" value="rsfS_iojap_ybeB"/>
    <property type="match status" value="1"/>
</dbReference>
<protein>
    <recommendedName>
        <fullName evidence="2">Ribosomal silencing factor RsfS</fullName>
    </recommendedName>
</protein>
<dbReference type="AlphaFoldDB" id="A0A133XUH8"/>
<comment type="function">
    <text evidence="2">Functions as a ribosomal silencing factor. Interacts with ribosomal protein uL14 (rplN), blocking formation of intersubunit bridge B8. Prevents association of the 30S and 50S ribosomal subunits and the formation of functional ribosomes, thus repressing translation.</text>
</comment>
<proteinExistence type="inferred from homology"/>
<dbReference type="Proteomes" id="UP000070422">
    <property type="component" value="Unassembled WGS sequence"/>
</dbReference>
<dbReference type="GO" id="GO:0005737">
    <property type="term" value="C:cytoplasm"/>
    <property type="evidence" value="ECO:0007669"/>
    <property type="project" value="UniProtKB-SubCell"/>
</dbReference>
<keyword evidence="2" id="KW-0810">Translation regulation</keyword>
<dbReference type="Pfam" id="PF02410">
    <property type="entry name" value="RsfS"/>
    <property type="match status" value="1"/>
</dbReference>
<keyword evidence="2" id="KW-0963">Cytoplasm</keyword>
<reference evidence="3 4" key="1">
    <citation type="submission" date="2016-01" db="EMBL/GenBank/DDBJ databases">
        <authorList>
            <person name="Oliw E.H."/>
        </authorList>
    </citation>
    <scope>NUCLEOTIDE SEQUENCE [LARGE SCALE GENOMIC DNA]</scope>
    <source>
        <strain evidence="3 4">KA00635</strain>
    </source>
</reference>
<dbReference type="STRING" id="87541.AWM71_05890"/>
<dbReference type="EMBL" id="LSCQ01000074">
    <property type="protein sequence ID" value="KXB34585.1"/>
    <property type="molecule type" value="Genomic_DNA"/>
</dbReference>
<keyword evidence="2" id="KW-0678">Repressor</keyword>
<comment type="subunit">
    <text evidence="2">Interacts with ribosomal protein uL14 (rplN).</text>
</comment>
<dbReference type="PANTHER" id="PTHR21043">
    <property type="entry name" value="IOJAP SUPERFAMILY ORTHOLOG"/>
    <property type="match status" value="1"/>
</dbReference>
<evidence type="ECO:0000256" key="2">
    <source>
        <dbReference type="HAMAP-Rule" id="MF_01477"/>
    </source>
</evidence>
<organism evidence="3 4">
    <name type="scientific">Aerococcus christensenii</name>
    <dbReference type="NCBI Taxonomy" id="87541"/>
    <lineage>
        <taxon>Bacteria</taxon>
        <taxon>Bacillati</taxon>
        <taxon>Bacillota</taxon>
        <taxon>Bacilli</taxon>
        <taxon>Lactobacillales</taxon>
        <taxon>Aerococcaceae</taxon>
        <taxon>Aerococcus</taxon>
    </lineage>
</organism>
<dbReference type="GO" id="GO:0017148">
    <property type="term" value="P:negative regulation of translation"/>
    <property type="evidence" value="ECO:0007669"/>
    <property type="project" value="UniProtKB-UniRule"/>
</dbReference>
<evidence type="ECO:0000313" key="4">
    <source>
        <dbReference type="Proteomes" id="UP000070422"/>
    </source>
</evidence>
<dbReference type="SUPFAM" id="SSF81301">
    <property type="entry name" value="Nucleotidyltransferase"/>
    <property type="match status" value="1"/>
</dbReference>
<comment type="caution">
    <text evidence="3">The sequence shown here is derived from an EMBL/GenBank/DDBJ whole genome shotgun (WGS) entry which is preliminary data.</text>
</comment>
<evidence type="ECO:0000256" key="1">
    <source>
        <dbReference type="ARBA" id="ARBA00010574"/>
    </source>
</evidence>
<dbReference type="PANTHER" id="PTHR21043:SF0">
    <property type="entry name" value="MITOCHONDRIAL ASSEMBLY OF RIBOSOMAL LARGE SUBUNIT PROTEIN 1"/>
    <property type="match status" value="1"/>
</dbReference>
<dbReference type="InterPro" id="IPR043519">
    <property type="entry name" value="NT_sf"/>
</dbReference>
<evidence type="ECO:0000313" key="3">
    <source>
        <dbReference type="EMBL" id="KXB34585.1"/>
    </source>
</evidence>